<accession>A0ABD3V448</accession>
<sequence>MASNHLDENNKLQEVVDNIGMLDEILMRLKVMVILDTVIKQVNTLRKATEMSREMIMSEKEKMQDENN</sequence>
<gene>
    <name evidence="1" type="ORF">ACJMK2_011179</name>
</gene>
<name>A0ABD3V448_SINWO</name>
<comment type="caution">
    <text evidence="1">The sequence shown here is derived from an EMBL/GenBank/DDBJ whole genome shotgun (WGS) entry which is preliminary data.</text>
</comment>
<evidence type="ECO:0000313" key="2">
    <source>
        <dbReference type="Proteomes" id="UP001634394"/>
    </source>
</evidence>
<dbReference type="AlphaFoldDB" id="A0ABD3V448"/>
<organism evidence="1 2">
    <name type="scientific">Sinanodonta woodiana</name>
    <name type="common">Chinese pond mussel</name>
    <name type="synonym">Anodonta woodiana</name>
    <dbReference type="NCBI Taxonomy" id="1069815"/>
    <lineage>
        <taxon>Eukaryota</taxon>
        <taxon>Metazoa</taxon>
        <taxon>Spiralia</taxon>
        <taxon>Lophotrochozoa</taxon>
        <taxon>Mollusca</taxon>
        <taxon>Bivalvia</taxon>
        <taxon>Autobranchia</taxon>
        <taxon>Heteroconchia</taxon>
        <taxon>Palaeoheterodonta</taxon>
        <taxon>Unionida</taxon>
        <taxon>Unionoidea</taxon>
        <taxon>Unionidae</taxon>
        <taxon>Unioninae</taxon>
        <taxon>Sinanodonta</taxon>
    </lineage>
</organism>
<dbReference type="Proteomes" id="UP001634394">
    <property type="component" value="Unassembled WGS sequence"/>
</dbReference>
<reference evidence="1 2" key="1">
    <citation type="submission" date="2024-11" db="EMBL/GenBank/DDBJ databases">
        <title>Chromosome-level genome assembly of the freshwater bivalve Anodonta woodiana.</title>
        <authorList>
            <person name="Chen X."/>
        </authorList>
    </citation>
    <scope>NUCLEOTIDE SEQUENCE [LARGE SCALE GENOMIC DNA]</scope>
    <source>
        <strain evidence="1">MN2024</strain>
        <tissue evidence="1">Gills</tissue>
    </source>
</reference>
<dbReference type="EMBL" id="JBJQND010000013">
    <property type="protein sequence ID" value="KAL3856415.1"/>
    <property type="molecule type" value="Genomic_DNA"/>
</dbReference>
<proteinExistence type="predicted"/>
<protein>
    <submittedName>
        <fullName evidence="1">Uncharacterized protein</fullName>
    </submittedName>
</protein>
<keyword evidence="2" id="KW-1185">Reference proteome</keyword>
<evidence type="ECO:0000313" key="1">
    <source>
        <dbReference type="EMBL" id="KAL3856415.1"/>
    </source>
</evidence>